<dbReference type="PANTHER" id="PTHR24251:SF24">
    <property type="entry name" value="PROCOLLAGEN C-ENDOPEPTIDASE ENHANCER 1"/>
    <property type="match status" value="1"/>
</dbReference>
<comment type="subcellular location">
    <subcellularLocation>
        <location evidence="1">Secreted</location>
    </subcellularLocation>
</comment>
<dbReference type="GO" id="GO:0006508">
    <property type="term" value="P:proteolysis"/>
    <property type="evidence" value="ECO:0007669"/>
    <property type="project" value="TreeGrafter"/>
</dbReference>
<dbReference type="Proteomes" id="UP000261540">
    <property type="component" value="Unplaced"/>
</dbReference>
<keyword evidence="3" id="KW-0677">Repeat</keyword>
<dbReference type="InterPro" id="IPR001134">
    <property type="entry name" value="Netrin_domain"/>
</dbReference>
<dbReference type="CDD" id="cd00041">
    <property type="entry name" value="CUB"/>
    <property type="match status" value="2"/>
</dbReference>
<evidence type="ECO:0000256" key="1">
    <source>
        <dbReference type="ARBA" id="ARBA00004613"/>
    </source>
</evidence>
<dbReference type="Pfam" id="PF00431">
    <property type="entry name" value="CUB"/>
    <property type="match status" value="2"/>
</dbReference>
<dbReference type="SUPFAM" id="SSF50242">
    <property type="entry name" value="TIMP-like"/>
    <property type="match status" value="1"/>
</dbReference>
<dbReference type="InterPro" id="IPR008993">
    <property type="entry name" value="TIMP-like_OB-fold"/>
</dbReference>
<dbReference type="AlphaFoldDB" id="A0A3B3SJ47"/>
<dbReference type="PANTHER" id="PTHR24251">
    <property type="entry name" value="OVOCHYMASE-RELATED"/>
    <property type="match status" value="1"/>
</dbReference>
<dbReference type="GO" id="GO:0005518">
    <property type="term" value="F:collagen binding"/>
    <property type="evidence" value="ECO:0007669"/>
    <property type="project" value="TreeGrafter"/>
</dbReference>
<evidence type="ECO:0000256" key="5">
    <source>
        <dbReference type="PROSITE-ProRule" id="PRU00059"/>
    </source>
</evidence>
<keyword evidence="10" id="KW-1185">Reference proteome</keyword>
<dbReference type="OrthoDB" id="6116165at2759"/>
<evidence type="ECO:0000313" key="9">
    <source>
        <dbReference type="Ensembl" id="ENSPKIP00000030046.1"/>
    </source>
</evidence>
<dbReference type="Gene3D" id="2.60.120.290">
    <property type="entry name" value="Spermadhesin, CUB domain"/>
    <property type="match status" value="2"/>
</dbReference>
<dbReference type="PROSITE" id="PS01180">
    <property type="entry name" value="CUB"/>
    <property type="match status" value="2"/>
</dbReference>
<dbReference type="FunFam" id="2.60.120.290:FF:000005">
    <property type="entry name" value="Procollagen C-endopeptidase enhancer 1"/>
    <property type="match status" value="2"/>
</dbReference>
<dbReference type="SMART" id="SM00643">
    <property type="entry name" value="C345C"/>
    <property type="match status" value="1"/>
</dbReference>
<feature type="domain" description="CUB" evidence="7">
    <location>
        <begin position="246"/>
        <end position="360"/>
    </location>
</feature>
<dbReference type="GeneTree" id="ENSGT00940000159264"/>
<protein>
    <submittedName>
        <fullName evidence="9">Procollagen C-endopeptidase enhancer b</fullName>
    </submittedName>
</protein>
<keyword evidence="2" id="KW-0964">Secreted</keyword>
<feature type="compositionally biased region" description="Low complexity" evidence="6">
    <location>
        <begin position="431"/>
        <end position="448"/>
    </location>
</feature>
<dbReference type="Gene3D" id="2.40.50.120">
    <property type="match status" value="1"/>
</dbReference>
<keyword evidence="4 5" id="KW-1015">Disulfide bond</keyword>
<organism evidence="9 10">
    <name type="scientific">Paramormyrops kingsleyae</name>
    <dbReference type="NCBI Taxonomy" id="1676925"/>
    <lineage>
        <taxon>Eukaryota</taxon>
        <taxon>Metazoa</taxon>
        <taxon>Chordata</taxon>
        <taxon>Craniata</taxon>
        <taxon>Vertebrata</taxon>
        <taxon>Euteleostomi</taxon>
        <taxon>Actinopterygii</taxon>
        <taxon>Neopterygii</taxon>
        <taxon>Teleostei</taxon>
        <taxon>Osteoglossocephala</taxon>
        <taxon>Osteoglossomorpha</taxon>
        <taxon>Osteoglossiformes</taxon>
        <taxon>Mormyridae</taxon>
        <taxon>Paramormyrops</taxon>
    </lineage>
</organism>
<evidence type="ECO:0000313" key="10">
    <source>
        <dbReference type="Proteomes" id="UP000261540"/>
    </source>
</evidence>
<feature type="domain" description="CUB" evidence="7">
    <location>
        <begin position="124"/>
        <end position="236"/>
    </location>
</feature>
<dbReference type="SMART" id="SM00042">
    <property type="entry name" value="CUB"/>
    <property type="match status" value="2"/>
</dbReference>
<reference evidence="9" key="2">
    <citation type="submission" date="2025-09" db="UniProtKB">
        <authorList>
            <consortium name="Ensembl"/>
        </authorList>
    </citation>
    <scope>IDENTIFICATION</scope>
</reference>
<dbReference type="InterPro" id="IPR035914">
    <property type="entry name" value="Sperma_CUB_dom_sf"/>
</dbReference>
<dbReference type="Ensembl" id="ENSPKIT00000010851.1">
    <property type="protein sequence ID" value="ENSPKIP00000030046.1"/>
    <property type="gene ID" value="ENSPKIG00000011046.1"/>
</dbReference>
<dbReference type="SUPFAM" id="SSF49854">
    <property type="entry name" value="Spermadhesin, CUB domain"/>
    <property type="match status" value="2"/>
</dbReference>
<dbReference type="GO" id="GO:0016504">
    <property type="term" value="F:peptidase activator activity"/>
    <property type="evidence" value="ECO:0007669"/>
    <property type="project" value="TreeGrafter"/>
</dbReference>
<dbReference type="Pfam" id="PF01759">
    <property type="entry name" value="NTR"/>
    <property type="match status" value="1"/>
</dbReference>
<proteinExistence type="predicted"/>
<dbReference type="InterPro" id="IPR018933">
    <property type="entry name" value="Netrin_module_non-TIMP"/>
</dbReference>
<dbReference type="GO" id="GO:0005615">
    <property type="term" value="C:extracellular space"/>
    <property type="evidence" value="ECO:0007669"/>
    <property type="project" value="TreeGrafter"/>
</dbReference>
<dbReference type="STRING" id="1676925.ENSPKIP00000030046"/>
<sequence length="676" mass="73107">MTSLILFQTLSLYFKLETVFGKDLTLSLPSPVSLSLQIPLPFLRSLSHSPCLPCLTFPPSPCLHASPLPACLPLCPPWSAELGSMCCGAGVCVFCILLCLSVGWAQGQGHGTDTSNFTRPVFLCGGHLVTDSGYFASEGFPNYYKPNRKCTWYITVPEGHVVMLSFRIFDLEADPRCRYDFVDVYNGHSRTAQMLGRFCGTFRPGSLISTSNTMMVEMQSDSETGGRGFIAYFRGGKPHVDEHQFCGGRLTKPQGTVKTPNWPEVDYPAGISCSWHISVEPNMLIEVKFDKFDLEADSYCRYDYVAFFNGGETDDSRRIGKFCGTEVPKTIVTSGNNLLVQFVSDLSVTSDGFMASYSSIPRGSRTPTVGNDIIPGPRVPSVPPRAKPSKPIVPSPELKPKWSPKPAIKPTAAPGHAKVVPKPRPTPKPGLKPQIKPGTKPTPKTQTKPIHRPGTKPTLKPGTKLIPKPGTKLIQKPSTKPAPKPGIKPVPKPGIKPIPKAGTKPIPKPDTKPILKPAAKSKSKVDTEMNKLRQNSTKTVVKKPGPNQKPVKATSPCPQLCKTNTTLEAGFCTSQFVITGKVAAVAASAKGGLSVTVSDIRAYKPGRLVIGQGVQTASVKLTSVCQKCPSLRKGLNYVMMGQVDEEGRGVLVPSSFVLPYKADHQKLLTNLVSRTC</sequence>
<evidence type="ECO:0000259" key="7">
    <source>
        <dbReference type="PROSITE" id="PS01180"/>
    </source>
</evidence>
<feature type="disulfide bond" evidence="5">
    <location>
        <begin position="246"/>
        <end position="273"/>
    </location>
</feature>
<dbReference type="PROSITE" id="PS50189">
    <property type="entry name" value="NTR"/>
    <property type="match status" value="1"/>
</dbReference>
<dbReference type="InterPro" id="IPR000859">
    <property type="entry name" value="CUB_dom"/>
</dbReference>
<evidence type="ECO:0000256" key="6">
    <source>
        <dbReference type="SAM" id="MobiDB-lite"/>
    </source>
</evidence>
<feature type="compositionally biased region" description="Pro residues" evidence="6">
    <location>
        <begin position="377"/>
        <end position="394"/>
    </location>
</feature>
<evidence type="ECO:0000259" key="8">
    <source>
        <dbReference type="PROSITE" id="PS50189"/>
    </source>
</evidence>
<name>A0A3B3SJ47_9TELE</name>
<evidence type="ECO:0000256" key="3">
    <source>
        <dbReference type="ARBA" id="ARBA00022737"/>
    </source>
</evidence>
<comment type="caution">
    <text evidence="5">Lacks conserved residue(s) required for the propagation of feature annotation.</text>
</comment>
<evidence type="ECO:0000256" key="4">
    <source>
        <dbReference type="ARBA" id="ARBA00023157"/>
    </source>
</evidence>
<feature type="region of interest" description="Disordered" evidence="6">
    <location>
        <begin position="361"/>
        <end position="530"/>
    </location>
</feature>
<accession>A0A3B3SJ47</accession>
<evidence type="ECO:0000256" key="2">
    <source>
        <dbReference type="ARBA" id="ARBA00022525"/>
    </source>
</evidence>
<feature type="compositionally biased region" description="Pro residues" evidence="6">
    <location>
        <begin position="480"/>
        <end position="496"/>
    </location>
</feature>
<feature type="domain" description="NTR" evidence="8">
    <location>
        <begin position="557"/>
        <end position="676"/>
    </location>
</feature>
<reference evidence="9" key="1">
    <citation type="submission" date="2025-08" db="UniProtKB">
        <authorList>
            <consortium name="Ensembl"/>
        </authorList>
    </citation>
    <scope>IDENTIFICATION</scope>
</reference>